<dbReference type="Pfam" id="PF23209">
    <property type="entry name" value="IDM1_C"/>
    <property type="match status" value="1"/>
</dbReference>
<dbReference type="InterPro" id="IPR019787">
    <property type="entry name" value="Znf_PHD-finger"/>
</dbReference>
<dbReference type="EMBL" id="BPVZ01000009">
    <property type="protein sequence ID" value="GKU95615.1"/>
    <property type="molecule type" value="Genomic_DNA"/>
</dbReference>
<sequence>MAYRFRERNYIIDPQQLGFDNSDEETANDSRHFDPDYKRPRRQRRPRLKPVRRAASLTGETGLTEVGEGSSSSVNANSVQRRRPGRPPKRGVVVEQNLERNVRRRRRSSFSRRPVNREPANKMTIFSWMISRGVVELNQKVWFFDYRNEARLLEGRIKHGGILCNCCNEEVTAWEFEAHAFRGSNGFRLLQPYYNIFLPKTQNHLLHCMLLAWLKPEEVARQEPYSFRPLTGATDRNDDACIICADGGDLICCERCPSTFHFPCMGMKAIPKGDWLCPFCVCKYCENGGGELLDCTHCEKKYHWECFMVRKELDLNCKDCSSFCGSDCREVYGELQAMVGVSKDVGNGISWTLLQKRDVPDYICLNEGLHITEINSKIAVAWSLLNEIFVTNMDRHTRINILESVVYNRKSNLTRLNFGGFYVAVLEKKGQIISAATIRVHGRSLAEMPFIGTQEGYRKQGMSCKLLDRIESTLCSLNIPNLLIPSVPELVDMWTHKHFFAPVEDDFMKELRNVNVLAFPSTVRLRKKLHPKEASVNQEGNASVPALPDLNLDPSGEMDE</sequence>
<feature type="compositionally biased region" description="Basic residues" evidence="7">
    <location>
        <begin position="39"/>
        <end position="52"/>
    </location>
</feature>
<feature type="compositionally biased region" description="Basic residues" evidence="7">
    <location>
        <begin position="80"/>
        <end position="89"/>
    </location>
</feature>
<accession>A0AAV5I9C1</accession>
<dbReference type="InterPro" id="IPR032308">
    <property type="entry name" value="TDBD"/>
</dbReference>
<evidence type="ECO:0000256" key="7">
    <source>
        <dbReference type="SAM" id="MobiDB-lite"/>
    </source>
</evidence>
<organism evidence="9 10">
    <name type="scientific">Rubroshorea leprosula</name>
    <dbReference type="NCBI Taxonomy" id="152421"/>
    <lineage>
        <taxon>Eukaryota</taxon>
        <taxon>Viridiplantae</taxon>
        <taxon>Streptophyta</taxon>
        <taxon>Embryophyta</taxon>
        <taxon>Tracheophyta</taxon>
        <taxon>Spermatophyta</taxon>
        <taxon>Magnoliopsida</taxon>
        <taxon>eudicotyledons</taxon>
        <taxon>Gunneridae</taxon>
        <taxon>Pentapetalae</taxon>
        <taxon>rosids</taxon>
        <taxon>malvids</taxon>
        <taxon>Malvales</taxon>
        <taxon>Dipterocarpaceae</taxon>
        <taxon>Rubroshorea</taxon>
    </lineage>
</organism>
<dbReference type="InterPro" id="IPR042163">
    <property type="entry name" value="PHF12"/>
</dbReference>
<dbReference type="InterPro" id="IPR001965">
    <property type="entry name" value="Znf_PHD"/>
</dbReference>
<evidence type="ECO:0000256" key="4">
    <source>
        <dbReference type="ARBA" id="ARBA00022833"/>
    </source>
</evidence>
<feature type="region of interest" description="Disordered" evidence="7">
    <location>
        <begin position="14"/>
        <end position="98"/>
    </location>
</feature>
<dbReference type="SUPFAM" id="SSF57903">
    <property type="entry name" value="FYVE/PHD zinc finger"/>
    <property type="match status" value="1"/>
</dbReference>
<keyword evidence="4" id="KW-0862">Zinc</keyword>
<dbReference type="GO" id="GO:0005634">
    <property type="term" value="C:nucleus"/>
    <property type="evidence" value="ECO:0007669"/>
    <property type="project" value="UniProtKB-SubCell"/>
</dbReference>
<dbReference type="SMART" id="SM00249">
    <property type="entry name" value="PHD"/>
    <property type="match status" value="2"/>
</dbReference>
<dbReference type="Gene3D" id="3.30.40.10">
    <property type="entry name" value="Zinc/RING finger domain, C3HC4 (zinc finger)"/>
    <property type="match status" value="1"/>
</dbReference>
<dbReference type="InterPro" id="IPR011011">
    <property type="entry name" value="Znf_FYVE_PHD"/>
</dbReference>
<dbReference type="Pfam" id="PF16135">
    <property type="entry name" value="TDBD"/>
    <property type="match status" value="1"/>
</dbReference>
<evidence type="ECO:0000313" key="9">
    <source>
        <dbReference type="EMBL" id="GKU95615.1"/>
    </source>
</evidence>
<dbReference type="AlphaFoldDB" id="A0AAV5I9C1"/>
<keyword evidence="5" id="KW-0539">Nucleus</keyword>
<dbReference type="GO" id="GO:0006357">
    <property type="term" value="P:regulation of transcription by RNA polymerase II"/>
    <property type="evidence" value="ECO:0007669"/>
    <property type="project" value="TreeGrafter"/>
</dbReference>
<dbReference type="SUPFAM" id="SSF55729">
    <property type="entry name" value="Acyl-CoA N-acyltransferases (Nat)"/>
    <property type="match status" value="1"/>
</dbReference>
<reference evidence="9 10" key="1">
    <citation type="journal article" date="2021" name="Commun. Biol.">
        <title>The genome of Shorea leprosula (Dipterocarpaceae) highlights the ecological relevance of drought in aseasonal tropical rainforests.</title>
        <authorList>
            <person name="Ng K.K.S."/>
            <person name="Kobayashi M.J."/>
            <person name="Fawcett J.A."/>
            <person name="Hatakeyama M."/>
            <person name="Paape T."/>
            <person name="Ng C.H."/>
            <person name="Ang C.C."/>
            <person name="Tnah L.H."/>
            <person name="Lee C.T."/>
            <person name="Nishiyama T."/>
            <person name="Sese J."/>
            <person name="O'Brien M.J."/>
            <person name="Copetti D."/>
            <person name="Mohd Noor M.I."/>
            <person name="Ong R.C."/>
            <person name="Putra M."/>
            <person name="Sireger I.Z."/>
            <person name="Indrioko S."/>
            <person name="Kosugi Y."/>
            <person name="Izuno A."/>
            <person name="Isagi Y."/>
            <person name="Lee S.L."/>
            <person name="Shimizu K.K."/>
        </authorList>
    </citation>
    <scope>NUCLEOTIDE SEQUENCE [LARGE SCALE GENOMIC DNA]</scope>
    <source>
        <strain evidence="9">214</strain>
    </source>
</reference>
<keyword evidence="2" id="KW-0479">Metal-binding</keyword>
<evidence type="ECO:0000313" key="10">
    <source>
        <dbReference type="Proteomes" id="UP001054252"/>
    </source>
</evidence>
<dbReference type="PANTHER" id="PTHR46309:SF5">
    <property type="entry name" value="GNAT FAMILY ACETYLTRANSFERASE"/>
    <property type="match status" value="1"/>
</dbReference>
<dbReference type="Pfam" id="PF00628">
    <property type="entry name" value="PHD"/>
    <property type="match status" value="1"/>
</dbReference>
<dbReference type="InterPro" id="IPR056511">
    <property type="entry name" value="IDM1_C"/>
</dbReference>
<feature type="region of interest" description="Disordered" evidence="7">
    <location>
        <begin position="530"/>
        <end position="560"/>
    </location>
</feature>
<dbReference type="InterPro" id="IPR013083">
    <property type="entry name" value="Znf_RING/FYVE/PHD"/>
</dbReference>
<evidence type="ECO:0000256" key="5">
    <source>
        <dbReference type="ARBA" id="ARBA00023242"/>
    </source>
</evidence>
<evidence type="ECO:0000256" key="2">
    <source>
        <dbReference type="ARBA" id="ARBA00022723"/>
    </source>
</evidence>
<protein>
    <recommendedName>
        <fullName evidence="8">PHD-type domain-containing protein</fullName>
    </recommendedName>
</protein>
<keyword evidence="10" id="KW-1185">Reference proteome</keyword>
<evidence type="ECO:0000256" key="1">
    <source>
        <dbReference type="ARBA" id="ARBA00004123"/>
    </source>
</evidence>
<comment type="subcellular location">
    <subcellularLocation>
        <location evidence="1">Nucleus</location>
    </subcellularLocation>
</comment>
<keyword evidence="3 6" id="KW-0863">Zinc-finger</keyword>
<name>A0AAV5I9C1_9ROSI</name>
<dbReference type="Proteomes" id="UP001054252">
    <property type="component" value="Unassembled WGS sequence"/>
</dbReference>
<dbReference type="InterPro" id="IPR016181">
    <property type="entry name" value="Acyl_CoA_acyltransferase"/>
</dbReference>
<feature type="domain" description="PHD-type" evidence="8">
    <location>
        <begin position="238"/>
        <end position="283"/>
    </location>
</feature>
<dbReference type="GO" id="GO:0003714">
    <property type="term" value="F:transcription corepressor activity"/>
    <property type="evidence" value="ECO:0007669"/>
    <property type="project" value="InterPro"/>
</dbReference>
<gene>
    <name evidence="9" type="ORF">SLEP1_g8950</name>
</gene>
<dbReference type="PANTHER" id="PTHR46309">
    <property type="entry name" value="PHD FINGER PROTEIN 12"/>
    <property type="match status" value="1"/>
</dbReference>
<proteinExistence type="predicted"/>
<dbReference type="GO" id="GO:0008270">
    <property type="term" value="F:zinc ion binding"/>
    <property type="evidence" value="ECO:0007669"/>
    <property type="project" value="UniProtKB-KW"/>
</dbReference>
<evidence type="ECO:0000256" key="6">
    <source>
        <dbReference type="PROSITE-ProRule" id="PRU00146"/>
    </source>
</evidence>
<feature type="compositionally biased region" description="Low complexity" evidence="7">
    <location>
        <begin position="56"/>
        <end position="74"/>
    </location>
</feature>
<feature type="compositionally biased region" description="Basic and acidic residues" evidence="7">
    <location>
        <begin position="28"/>
        <end position="38"/>
    </location>
</feature>
<dbReference type="PROSITE" id="PS50016">
    <property type="entry name" value="ZF_PHD_2"/>
    <property type="match status" value="1"/>
</dbReference>
<evidence type="ECO:0000256" key="3">
    <source>
        <dbReference type="ARBA" id="ARBA00022771"/>
    </source>
</evidence>
<evidence type="ECO:0000259" key="8">
    <source>
        <dbReference type="PROSITE" id="PS50016"/>
    </source>
</evidence>
<comment type="caution">
    <text evidence="9">The sequence shown here is derived from an EMBL/GenBank/DDBJ whole genome shotgun (WGS) entry which is preliminary data.</text>
</comment>